<sequence length="457" mass="51091">MEIKNIILLLTLILLLIITGCSAKESNLVFNVTVLNPPSSVVIDNPYTLNLISTQDAFVTVYLNDNIVFENYPIKANSTQSINISFSKSRGNNIRVEVRNRNQEKYEYAYENVLYLPKVDIVVDKNYTGEDGTEINGRKYFKSVLKAMVYITLNQSAYSGRRVYVFIKSGDYYEKVNIMSPNISLIGEDVNTTRIYYDLAAGSPGAGGTSGSASVTIAGSATGFTAENITFENAFDEIANANISSKQAVAVLSQSDKAVFKNCRFIGNQDTLYVRGGIHYFVDCYIEGDVDFIFGDGRAVFEKCVIFSVDRAGITPKGYVTAASTKIGNLGFLFTNCELKTNINEEGSVYLGRPWHPSSDPYSVNSNVVLRNCYMDKHIHPDGWTAMSSKDPNTGETIWFYPDTERFYEYENYGPGAIINDKRRQLTGDDVNYYTKENYLGGWDVESFIKNLYEAPN</sequence>
<feature type="active site" evidence="4">
    <location>
        <position position="291"/>
    </location>
</feature>
<dbReference type="EC" id="3.1.1.11" evidence="5"/>
<dbReference type="GO" id="GO:0052689">
    <property type="term" value="F:carboxylic ester hydrolase activity"/>
    <property type="evidence" value="ECO:0000318"/>
    <property type="project" value="GO_Central"/>
</dbReference>
<evidence type="ECO:0000256" key="3">
    <source>
        <dbReference type="ARBA" id="ARBA00023085"/>
    </source>
</evidence>
<dbReference type="KEGG" id="dtu:Dtur_0433"/>
<feature type="domain" description="Pectinesterase catalytic" evidence="6">
    <location>
        <begin position="140"/>
        <end position="428"/>
    </location>
</feature>
<evidence type="ECO:0000256" key="2">
    <source>
        <dbReference type="ARBA" id="ARBA00022801"/>
    </source>
</evidence>
<dbReference type="GO" id="GO:0009279">
    <property type="term" value="C:cell outer membrane"/>
    <property type="evidence" value="ECO:0000318"/>
    <property type="project" value="GO_Central"/>
</dbReference>
<evidence type="ECO:0000256" key="5">
    <source>
        <dbReference type="RuleBase" id="RU000589"/>
    </source>
</evidence>
<dbReference type="RefSeq" id="WP_012582820.1">
    <property type="nucleotide sequence ID" value="NC_011661.1"/>
</dbReference>
<evidence type="ECO:0000259" key="6">
    <source>
        <dbReference type="Pfam" id="PF01095"/>
    </source>
</evidence>
<dbReference type="GO" id="GO:0042545">
    <property type="term" value="P:cell wall modification"/>
    <property type="evidence" value="ECO:0007669"/>
    <property type="project" value="UniProtKB-UniRule"/>
</dbReference>
<dbReference type="InterPro" id="IPR000070">
    <property type="entry name" value="Pectinesterase_cat"/>
</dbReference>
<evidence type="ECO:0000256" key="1">
    <source>
        <dbReference type="ARBA" id="ARBA00008891"/>
    </source>
</evidence>
<organism evidence="7 8">
    <name type="scientific">Dictyoglomus turgidum (strain DSM 6724 / Z-1310)</name>
    <dbReference type="NCBI Taxonomy" id="515635"/>
    <lineage>
        <taxon>Bacteria</taxon>
        <taxon>Pseudomonadati</taxon>
        <taxon>Dictyoglomota</taxon>
        <taxon>Dictyoglomia</taxon>
        <taxon>Dictyoglomales</taxon>
        <taxon>Dictyoglomaceae</taxon>
        <taxon>Dictyoglomus</taxon>
    </lineage>
</organism>
<evidence type="ECO:0000256" key="4">
    <source>
        <dbReference type="PROSITE-ProRule" id="PRU10040"/>
    </source>
</evidence>
<dbReference type="EnsemblBacteria" id="ACK41735">
    <property type="protein sequence ID" value="ACK41735"/>
    <property type="gene ID" value="Dtur_0433"/>
</dbReference>
<dbReference type="InParanoid" id="B8E1V2"/>
<evidence type="ECO:0000313" key="8">
    <source>
        <dbReference type="Proteomes" id="UP000007719"/>
    </source>
</evidence>
<comment type="similarity">
    <text evidence="1">Belongs to the pectinesterase family.</text>
</comment>
<keyword evidence="3 5" id="KW-0063">Aspartyl esterase</keyword>
<dbReference type="Proteomes" id="UP000007719">
    <property type="component" value="Chromosome"/>
</dbReference>
<dbReference type="eggNOG" id="COG4677">
    <property type="taxonomic scope" value="Bacteria"/>
</dbReference>
<comment type="pathway">
    <text evidence="5">Glycan metabolism; pectin degradation; 2-dehydro-3-deoxy-D-gluconate from pectin: step 1/5.</text>
</comment>
<dbReference type="GO" id="GO:0045490">
    <property type="term" value="P:pectin catabolic process"/>
    <property type="evidence" value="ECO:0007669"/>
    <property type="project" value="UniProtKB-UniRule"/>
</dbReference>
<dbReference type="InterPro" id="IPR011050">
    <property type="entry name" value="Pectin_lyase_fold/virulence"/>
</dbReference>
<dbReference type="GO" id="GO:0030599">
    <property type="term" value="F:pectinesterase activity"/>
    <property type="evidence" value="ECO:0007669"/>
    <property type="project" value="UniProtKB-UniRule"/>
</dbReference>
<dbReference type="InterPro" id="IPR012334">
    <property type="entry name" value="Pectin_lyas_fold"/>
</dbReference>
<name>B8E1V2_DICTD</name>
<dbReference type="PATRIC" id="fig|515635.4.peg.457"/>
<evidence type="ECO:0000313" key="7">
    <source>
        <dbReference type="EMBL" id="ACK41735.1"/>
    </source>
</evidence>
<dbReference type="Gene3D" id="2.160.20.10">
    <property type="entry name" value="Single-stranded right-handed beta-helix, Pectin lyase-like"/>
    <property type="match status" value="1"/>
</dbReference>
<protein>
    <recommendedName>
        <fullName evidence="5">Pectinesterase</fullName>
        <ecNumber evidence="5">3.1.1.11</ecNumber>
    </recommendedName>
</protein>
<dbReference type="PROSITE" id="PS00503">
    <property type="entry name" value="PECTINESTERASE_2"/>
    <property type="match status" value="1"/>
</dbReference>
<dbReference type="STRING" id="515635.Dtur_0433"/>
<proteinExistence type="inferred from homology"/>
<dbReference type="AlphaFoldDB" id="B8E1V2"/>
<reference evidence="8" key="1">
    <citation type="journal article" date="2016" name="Front. Microbiol.">
        <title>The complete genome sequence of hyperthermophile Dictyoglomus turgidum DSM 6724 reveals a specialized carbohydrate fermentor.</title>
        <authorList>
            <person name="Brumm P.J."/>
            <person name="Gowda K."/>
            <person name="Robb F.T."/>
            <person name="Mead D.A."/>
        </authorList>
    </citation>
    <scope>NUCLEOTIDE SEQUENCE [LARGE SCALE GENOMIC DNA]</scope>
    <source>
        <strain evidence="8">DSM 6724 / Z-1310</strain>
    </source>
</reference>
<dbReference type="SUPFAM" id="SSF51126">
    <property type="entry name" value="Pectin lyase-like"/>
    <property type="match status" value="1"/>
</dbReference>
<dbReference type="PANTHER" id="PTHR31321:SF57">
    <property type="entry name" value="PECTINESTERASE 53-RELATED"/>
    <property type="match status" value="1"/>
</dbReference>
<dbReference type="EMBL" id="CP001251">
    <property type="protein sequence ID" value="ACK41735.1"/>
    <property type="molecule type" value="Genomic_DNA"/>
</dbReference>
<dbReference type="PROSITE" id="PS51257">
    <property type="entry name" value="PROKAR_LIPOPROTEIN"/>
    <property type="match status" value="1"/>
</dbReference>
<dbReference type="OrthoDB" id="9804686at2"/>
<accession>B8E1V2</accession>
<keyword evidence="2 5" id="KW-0378">Hydrolase</keyword>
<dbReference type="HOGENOM" id="CLU_012243_3_1_0"/>
<dbReference type="PANTHER" id="PTHR31321">
    <property type="entry name" value="ACYL-COA THIOESTER HYDROLASE YBHC-RELATED"/>
    <property type="match status" value="1"/>
</dbReference>
<dbReference type="InterPro" id="IPR033131">
    <property type="entry name" value="Pectinesterase_Asp_AS"/>
</dbReference>
<dbReference type="UniPathway" id="UPA00545">
    <property type="reaction ID" value="UER00823"/>
</dbReference>
<keyword evidence="8" id="KW-1185">Reference proteome</keyword>
<gene>
    <name evidence="7" type="ordered locus">Dtur_0433</name>
</gene>
<dbReference type="Pfam" id="PF01095">
    <property type="entry name" value="Pectinesterase"/>
    <property type="match status" value="1"/>
</dbReference>
<comment type="catalytic activity">
    <reaction evidence="5">
        <text>[(1-&gt;4)-alpha-D-galacturonosyl methyl ester](n) + n H2O = [(1-&gt;4)-alpha-D-galacturonosyl](n) + n methanol + n H(+)</text>
        <dbReference type="Rhea" id="RHEA:22380"/>
        <dbReference type="Rhea" id="RHEA-COMP:14570"/>
        <dbReference type="Rhea" id="RHEA-COMP:14573"/>
        <dbReference type="ChEBI" id="CHEBI:15377"/>
        <dbReference type="ChEBI" id="CHEBI:15378"/>
        <dbReference type="ChEBI" id="CHEBI:17790"/>
        <dbReference type="ChEBI" id="CHEBI:140522"/>
        <dbReference type="ChEBI" id="CHEBI:140523"/>
        <dbReference type="EC" id="3.1.1.11"/>
    </reaction>
</comment>